<feature type="transmembrane region" description="Helical" evidence="9">
    <location>
        <begin position="28"/>
        <end position="60"/>
    </location>
</feature>
<evidence type="ECO:0000256" key="3">
    <source>
        <dbReference type="ARBA" id="ARBA00014042"/>
    </source>
</evidence>
<dbReference type="GO" id="GO:0005886">
    <property type="term" value="C:plasma membrane"/>
    <property type="evidence" value="ECO:0007669"/>
    <property type="project" value="UniProtKB-SubCell"/>
</dbReference>
<dbReference type="GO" id="GO:0022857">
    <property type="term" value="F:transmembrane transporter activity"/>
    <property type="evidence" value="ECO:0007669"/>
    <property type="project" value="UniProtKB-UniRule"/>
</dbReference>
<feature type="transmembrane region" description="Helical" evidence="9">
    <location>
        <begin position="108"/>
        <end position="131"/>
    </location>
</feature>
<dbReference type="HAMAP" id="MF_01461">
    <property type="entry name" value="EcfT"/>
    <property type="match status" value="1"/>
</dbReference>
<dbReference type="InterPro" id="IPR051611">
    <property type="entry name" value="ECF_transporter_component"/>
</dbReference>
<dbReference type="RefSeq" id="WP_069657667.1">
    <property type="nucleotide sequence ID" value="NZ_MIJF01000089.1"/>
</dbReference>
<keyword evidence="7 9" id="KW-1133">Transmembrane helix</keyword>
<gene>
    <name evidence="9" type="primary">ecfT</name>
    <name evidence="10" type="ORF">BHF71_04660</name>
</gene>
<evidence type="ECO:0000313" key="10">
    <source>
        <dbReference type="EMBL" id="OEF96449.1"/>
    </source>
</evidence>
<protein>
    <recommendedName>
        <fullName evidence="3 9">Energy-coupling factor transporter transmembrane protein EcfT</fullName>
        <shortName evidence="9">ECF transporter T component EcfT</shortName>
    </recommendedName>
</protein>
<keyword evidence="6 9" id="KW-0812">Transmembrane</keyword>
<dbReference type="OrthoDB" id="8075495at2"/>
<dbReference type="Pfam" id="PF02361">
    <property type="entry name" value="CbiQ"/>
    <property type="match status" value="1"/>
</dbReference>
<proteinExistence type="inferred from homology"/>
<evidence type="ECO:0000256" key="2">
    <source>
        <dbReference type="ARBA" id="ARBA00005660"/>
    </source>
</evidence>
<dbReference type="CDD" id="cd16914">
    <property type="entry name" value="EcfT"/>
    <property type="match status" value="1"/>
</dbReference>
<keyword evidence="5 9" id="KW-1003">Cell membrane</keyword>
<evidence type="ECO:0000256" key="8">
    <source>
        <dbReference type="ARBA" id="ARBA00023136"/>
    </source>
</evidence>
<comment type="caution">
    <text evidence="10">The sequence shown here is derived from an EMBL/GenBank/DDBJ whole genome shotgun (WGS) entry which is preliminary data.</text>
</comment>
<reference evidence="10 11" key="1">
    <citation type="submission" date="2016-09" db="EMBL/GenBank/DDBJ databases">
        <title>Draft genome sequence for the type strain of Vulcanibacillus modesticaldus BR, a strictly anaerobic, moderately thermophilic, and nitrate-reducing bacterium from deep sea-hydrothermal vents of the Mid-Atlantic Ridge.</title>
        <authorList>
            <person name="Abin C.A."/>
            <person name="Hollibaugh J.T."/>
        </authorList>
    </citation>
    <scope>NUCLEOTIDE SEQUENCE [LARGE SCALE GENOMIC DNA]</scope>
    <source>
        <strain evidence="10 11">BR</strain>
    </source>
</reference>
<feature type="transmembrane region" description="Helical" evidence="9">
    <location>
        <begin position="239"/>
        <end position="265"/>
    </location>
</feature>
<dbReference type="STRING" id="337097.BHF71_04660"/>
<evidence type="ECO:0000256" key="4">
    <source>
        <dbReference type="ARBA" id="ARBA00022448"/>
    </source>
</evidence>
<feature type="transmembrane region" description="Helical" evidence="9">
    <location>
        <begin position="67"/>
        <end position="88"/>
    </location>
</feature>
<name>A0A1D2YS51_9BACI</name>
<dbReference type="AlphaFoldDB" id="A0A1D2YS51"/>
<evidence type="ECO:0000256" key="7">
    <source>
        <dbReference type="ARBA" id="ARBA00022989"/>
    </source>
</evidence>
<keyword evidence="4 9" id="KW-0813">Transport</keyword>
<evidence type="ECO:0000256" key="9">
    <source>
        <dbReference type="HAMAP-Rule" id="MF_01461"/>
    </source>
</evidence>
<dbReference type="InterPro" id="IPR003339">
    <property type="entry name" value="ABC/ECF_trnsptr_transmembrane"/>
</dbReference>
<accession>A0A1D2YS51</accession>
<keyword evidence="11" id="KW-1185">Reference proteome</keyword>
<comment type="similarity">
    <text evidence="2 9">Belongs to the energy-coupling factor EcfT family.</text>
</comment>
<dbReference type="EMBL" id="MIJF01000089">
    <property type="protein sequence ID" value="OEF96449.1"/>
    <property type="molecule type" value="Genomic_DNA"/>
</dbReference>
<evidence type="ECO:0000256" key="5">
    <source>
        <dbReference type="ARBA" id="ARBA00022475"/>
    </source>
</evidence>
<evidence type="ECO:0000256" key="1">
    <source>
        <dbReference type="ARBA" id="ARBA00004651"/>
    </source>
</evidence>
<organism evidence="10 11">
    <name type="scientific">Vulcanibacillus modesticaldus</name>
    <dbReference type="NCBI Taxonomy" id="337097"/>
    <lineage>
        <taxon>Bacteria</taxon>
        <taxon>Bacillati</taxon>
        <taxon>Bacillota</taxon>
        <taxon>Bacilli</taxon>
        <taxon>Bacillales</taxon>
        <taxon>Bacillaceae</taxon>
        <taxon>Vulcanibacillus</taxon>
    </lineage>
</organism>
<sequence>MNLSQYMVIGRYIPGNSYIHLLDARSKLIFVFLYIFLVFLTNSILGYLILLSFIIIGILISKIPISYYVKGIMPIFLIILFTIILHLTTNKAGDLVFQWKWIEIYSQGIEQAVFITLRLLILVIIASMLTLTTSPIDLTMGLERILNPLKRVNLPIHELALMMSISLRFIPTLVDEADKIMKAQKARGANFETGPIHKRVINMIAIIIPLFISAFKRADELAIAMESRGYRGGEGRTRLRVSVFTWRDLLLLLIFSVLLITILSIRGL</sequence>
<dbReference type="PANTHER" id="PTHR34857">
    <property type="entry name" value="SLL0384 PROTEIN"/>
    <property type="match status" value="1"/>
</dbReference>
<evidence type="ECO:0000256" key="6">
    <source>
        <dbReference type="ARBA" id="ARBA00022692"/>
    </source>
</evidence>
<dbReference type="InterPro" id="IPR024919">
    <property type="entry name" value="EcfT"/>
</dbReference>
<comment type="subunit">
    <text evidence="9">Forms a stable energy-coupling factor (ECF) transporter complex composed of 2 membrane-embedded substrate-binding proteins (S component), 2 ATP-binding proteins (A component) and 2 transmembrane proteins (T component).</text>
</comment>
<evidence type="ECO:0000313" key="11">
    <source>
        <dbReference type="Proteomes" id="UP000243739"/>
    </source>
</evidence>
<keyword evidence="8 9" id="KW-0472">Membrane</keyword>
<comment type="function">
    <text evidence="9">Transmembrane (T) component of an energy-coupling factor (ECF) ABC-transporter complex. Unlike classic ABC transporters this ECF transporter provides the energy necessary to transport a number of different substrates.</text>
</comment>
<dbReference type="PANTHER" id="PTHR34857:SF2">
    <property type="entry name" value="SLL0384 PROTEIN"/>
    <property type="match status" value="1"/>
</dbReference>
<comment type="subcellular location">
    <subcellularLocation>
        <location evidence="1 9">Cell membrane</location>
        <topology evidence="1 9">Multi-pass membrane protein</topology>
    </subcellularLocation>
</comment>
<dbReference type="Proteomes" id="UP000243739">
    <property type="component" value="Unassembled WGS sequence"/>
</dbReference>